<dbReference type="EMBL" id="FNOY01000011">
    <property type="protein sequence ID" value="SDX88618.1"/>
    <property type="molecule type" value="Genomic_DNA"/>
</dbReference>
<keyword evidence="2" id="KW-1185">Reference proteome</keyword>
<protein>
    <submittedName>
        <fullName evidence="1">Uncharacterized protein</fullName>
    </submittedName>
</protein>
<accession>A0A1H3FDZ4</accession>
<dbReference type="Proteomes" id="UP000198640">
    <property type="component" value="Unassembled WGS sequence"/>
</dbReference>
<evidence type="ECO:0000313" key="1">
    <source>
        <dbReference type="EMBL" id="SDX88618.1"/>
    </source>
</evidence>
<proteinExistence type="predicted"/>
<dbReference type="AlphaFoldDB" id="A0A1H3FDZ4"/>
<reference evidence="1 2" key="1">
    <citation type="submission" date="2016-10" db="EMBL/GenBank/DDBJ databases">
        <authorList>
            <person name="de Groot N.N."/>
        </authorList>
    </citation>
    <scope>NUCLEOTIDE SEQUENCE [LARGE SCALE GENOMIC DNA]</scope>
    <source>
        <strain evidence="1 2">Nm1</strain>
    </source>
</reference>
<dbReference type="RefSeq" id="WP_176973925.1">
    <property type="nucleotide sequence ID" value="NZ_FNOY01000011.1"/>
</dbReference>
<evidence type="ECO:0000313" key="2">
    <source>
        <dbReference type="Proteomes" id="UP000198640"/>
    </source>
</evidence>
<dbReference type="STRING" id="44576.SAMN05421881_101151"/>
<gene>
    <name evidence="1" type="ORF">SAMN05421881_101151</name>
</gene>
<organism evidence="1 2">
    <name type="scientific">Nitrosomonas halophila</name>
    <dbReference type="NCBI Taxonomy" id="44576"/>
    <lineage>
        <taxon>Bacteria</taxon>
        <taxon>Pseudomonadati</taxon>
        <taxon>Pseudomonadota</taxon>
        <taxon>Betaproteobacteria</taxon>
        <taxon>Nitrosomonadales</taxon>
        <taxon>Nitrosomonadaceae</taxon>
        <taxon>Nitrosomonas</taxon>
    </lineage>
</organism>
<name>A0A1H3FDZ4_9PROT</name>
<sequence>MIWLEPSHQLLRVIDGDPADQPDYRAVGNVWLHGDVAILTGFHGQLSRADLREIVTALSRQGVGYILVARAGNHRLPMGQPLHRPGEPFHGWWFIPLQRTPEHV</sequence>